<dbReference type="InterPro" id="IPR001564">
    <property type="entry name" value="Nucleoside_diP_kinase"/>
</dbReference>
<sequence length="138" mass="15478">MAVEKTLVILKPDAVKRRLVGEIISAIENKDLSITYMEIKDLSDEDLNYHYHEHIDKPYFPSLMEYMQSGSVVILVVEGENAIKVTRKLSGSTDPLDAESGSIRGKYAISKTKNIIHASDSEKSAVRETSFFVEGKKE</sequence>
<evidence type="ECO:0000256" key="2">
    <source>
        <dbReference type="ARBA" id="ARBA00008142"/>
    </source>
</evidence>
<evidence type="ECO:0000256" key="11">
    <source>
        <dbReference type="ARBA" id="ARBA00023080"/>
    </source>
</evidence>
<comment type="similarity">
    <text evidence="2 12 13">Belongs to the NDK family.</text>
</comment>
<keyword evidence="17" id="KW-1185">Reference proteome</keyword>
<dbReference type="InterPro" id="IPR034907">
    <property type="entry name" value="NDK-like_dom"/>
</dbReference>
<keyword evidence="11" id="KW-0546">Nucleotide metabolism</keyword>
<dbReference type="InterPro" id="IPR023005">
    <property type="entry name" value="Nucleoside_diP_kinase_AS"/>
</dbReference>
<dbReference type="PROSITE" id="PS51374">
    <property type="entry name" value="NDPK_LIKE"/>
    <property type="match status" value="1"/>
</dbReference>
<comment type="catalytic activity">
    <reaction evidence="14">
        <text>a 2'-deoxyribonucleoside 5'-diphosphate + ATP = a 2'-deoxyribonucleoside 5'-triphosphate + ADP</text>
        <dbReference type="Rhea" id="RHEA:44640"/>
        <dbReference type="ChEBI" id="CHEBI:30616"/>
        <dbReference type="ChEBI" id="CHEBI:61560"/>
        <dbReference type="ChEBI" id="CHEBI:73316"/>
        <dbReference type="ChEBI" id="CHEBI:456216"/>
        <dbReference type="EC" id="2.7.4.6"/>
    </reaction>
</comment>
<dbReference type="GO" id="GO:0006241">
    <property type="term" value="P:CTP biosynthetic process"/>
    <property type="evidence" value="ECO:0007669"/>
    <property type="project" value="InterPro"/>
</dbReference>
<dbReference type="FunFam" id="3.30.70.141:FF:000003">
    <property type="entry name" value="Nucleoside diphosphate kinase"/>
    <property type="match status" value="1"/>
</dbReference>
<name>A0A1M4XL18_9FIRM</name>
<evidence type="ECO:0000256" key="7">
    <source>
        <dbReference type="ARBA" id="ARBA00022741"/>
    </source>
</evidence>
<dbReference type="InterPro" id="IPR036850">
    <property type="entry name" value="NDK-like_dom_sf"/>
</dbReference>
<accession>A0A1M4XL18</accession>
<dbReference type="PROSITE" id="PS00469">
    <property type="entry name" value="NDPK"/>
    <property type="match status" value="1"/>
</dbReference>
<keyword evidence="5 14" id="KW-0808">Transferase</keyword>
<dbReference type="GO" id="GO:0004550">
    <property type="term" value="F:nucleoside diphosphate kinase activity"/>
    <property type="evidence" value="ECO:0007669"/>
    <property type="project" value="UniProtKB-EC"/>
</dbReference>
<keyword evidence="9 14" id="KW-0067">ATP-binding</keyword>
<dbReference type="STRING" id="1120975.SAMN02746064_01523"/>
<evidence type="ECO:0000256" key="4">
    <source>
        <dbReference type="ARBA" id="ARBA00017632"/>
    </source>
</evidence>
<evidence type="ECO:0000259" key="15">
    <source>
        <dbReference type="SMART" id="SM00562"/>
    </source>
</evidence>
<dbReference type="PANTHER" id="PTHR11349">
    <property type="entry name" value="NUCLEOSIDE DIPHOSPHATE KINASE"/>
    <property type="match status" value="1"/>
</dbReference>
<feature type="domain" description="Nucleoside diphosphate kinase-like" evidence="15">
    <location>
        <begin position="3"/>
        <end position="134"/>
    </location>
</feature>
<dbReference type="CDD" id="cd04413">
    <property type="entry name" value="NDPk_I"/>
    <property type="match status" value="1"/>
</dbReference>
<keyword evidence="10" id="KW-0460">Magnesium</keyword>
<protein>
    <recommendedName>
        <fullName evidence="4 14">Nucleoside diphosphate kinase</fullName>
        <ecNumber evidence="3 14">2.7.4.6</ecNumber>
    </recommendedName>
</protein>
<evidence type="ECO:0000256" key="12">
    <source>
        <dbReference type="PROSITE-ProRule" id="PRU00706"/>
    </source>
</evidence>
<keyword evidence="6" id="KW-0479">Metal-binding</keyword>
<keyword evidence="7 14" id="KW-0547">Nucleotide-binding</keyword>
<dbReference type="GO" id="GO:0006183">
    <property type="term" value="P:GTP biosynthetic process"/>
    <property type="evidence" value="ECO:0007669"/>
    <property type="project" value="InterPro"/>
</dbReference>
<dbReference type="GO" id="GO:0046872">
    <property type="term" value="F:metal ion binding"/>
    <property type="evidence" value="ECO:0007669"/>
    <property type="project" value="UniProtKB-KW"/>
</dbReference>
<evidence type="ECO:0000256" key="5">
    <source>
        <dbReference type="ARBA" id="ARBA00022679"/>
    </source>
</evidence>
<organism evidence="16 17">
    <name type="scientific">Alkalibacter saccharofermentans DSM 14828</name>
    <dbReference type="NCBI Taxonomy" id="1120975"/>
    <lineage>
        <taxon>Bacteria</taxon>
        <taxon>Bacillati</taxon>
        <taxon>Bacillota</taxon>
        <taxon>Clostridia</taxon>
        <taxon>Eubacteriales</taxon>
        <taxon>Eubacteriaceae</taxon>
        <taxon>Alkalibacter</taxon>
    </lineage>
</organism>
<dbReference type="EMBL" id="FQTU01000010">
    <property type="protein sequence ID" value="SHE94078.1"/>
    <property type="molecule type" value="Genomic_DNA"/>
</dbReference>
<evidence type="ECO:0000256" key="8">
    <source>
        <dbReference type="ARBA" id="ARBA00022777"/>
    </source>
</evidence>
<evidence type="ECO:0000256" key="6">
    <source>
        <dbReference type="ARBA" id="ARBA00022723"/>
    </source>
</evidence>
<evidence type="ECO:0000256" key="10">
    <source>
        <dbReference type="ARBA" id="ARBA00022842"/>
    </source>
</evidence>
<dbReference type="RefSeq" id="WP_073270742.1">
    <property type="nucleotide sequence ID" value="NZ_FQTU01000010.1"/>
</dbReference>
<comment type="cofactor">
    <cofactor evidence="1">
        <name>Mg(2+)</name>
        <dbReference type="ChEBI" id="CHEBI:18420"/>
    </cofactor>
</comment>
<evidence type="ECO:0000256" key="1">
    <source>
        <dbReference type="ARBA" id="ARBA00001946"/>
    </source>
</evidence>
<keyword evidence="8 14" id="KW-0418">Kinase</keyword>
<evidence type="ECO:0000313" key="16">
    <source>
        <dbReference type="EMBL" id="SHE94078.1"/>
    </source>
</evidence>
<dbReference type="SUPFAM" id="SSF54919">
    <property type="entry name" value="Nucleoside diphosphate kinase, NDK"/>
    <property type="match status" value="1"/>
</dbReference>
<reference evidence="16 17" key="1">
    <citation type="submission" date="2016-11" db="EMBL/GenBank/DDBJ databases">
        <authorList>
            <person name="Jaros S."/>
            <person name="Januszkiewicz K."/>
            <person name="Wedrychowicz H."/>
        </authorList>
    </citation>
    <scope>NUCLEOTIDE SEQUENCE [LARGE SCALE GENOMIC DNA]</scope>
    <source>
        <strain evidence="16 17">DSM 14828</strain>
    </source>
</reference>
<dbReference type="Pfam" id="PF00334">
    <property type="entry name" value="NDK"/>
    <property type="match status" value="1"/>
</dbReference>
<dbReference type="GO" id="GO:0006228">
    <property type="term" value="P:UTP biosynthetic process"/>
    <property type="evidence" value="ECO:0007669"/>
    <property type="project" value="InterPro"/>
</dbReference>
<dbReference type="GO" id="GO:0005524">
    <property type="term" value="F:ATP binding"/>
    <property type="evidence" value="ECO:0007669"/>
    <property type="project" value="UniProtKB-KW"/>
</dbReference>
<comment type="caution">
    <text evidence="12">Lacks conserved residue(s) required for the propagation of feature annotation.</text>
</comment>
<evidence type="ECO:0000256" key="9">
    <source>
        <dbReference type="ARBA" id="ARBA00022840"/>
    </source>
</evidence>
<dbReference type="NCBIfam" id="NF001908">
    <property type="entry name" value="PRK00668.1"/>
    <property type="match status" value="1"/>
</dbReference>
<dbReference type="PRINTS" id="PR01243">
    <property type="entry name" value="NUCDPKINASE"/>
</dbReference>
<gene>
    <name evidence="16" type="ORF">SAMN02746064_01523</name>
</gene>
<dbReference type="Proteomes" id="UP000184251">
    <property type="component" value="Unassembled WGS sequence"/>
</dbReference>
<evidence type="ECO:0000256" key="13">
    <source>
        <dbReference type="RuleBase" id="RU004011"/>
    </source>
</evidence>
<dbReference type="SMART" id="SM00562">
    <property type="entry name" value="NDK"/>
    <property type="match status" value="1"/>
</dbReference>
<dbReference type="EC" id="2.7.4.6" evidence="3 14"/>
<evidence type="ECO:0000313" key="17">
    <source>
        <dbReference type="Proteomes" id="UP000184251"/>
    </source>
</evidence>
<dbReference type="OrthoDB" id="9801161at2"/>
<evidence type="ECO:0000256" key="3">
    <source>
        <dbReference type="ARBA" id="ARBA00012966"/>
    </source>
</evidence>
<dbReference type="Gene3D" id="3.30.70.141">
    <property type="entry name" value="Nucleoside diphosphate kinase-like domain"/>
    <property type="match status" value="1"/>
</dbReference>
<dbReference type="AlphaFoldDB" id="A0A1M4XL18"/>
<proteinExistence type="inferred from homology"/>
<evidence type="ECO:0000256" key="14">
    <source>
        <dbReference type="RuleBase" id="RU004013"/>
    </source>
</evidence>